<dbReference type="AlphaFoldDB" id="A0A328C972"/>
<gene>
    <name evidence="1" type="ORF">DL240_05125</name>
</gene>
<comment type="caution">
    <text evidence="1">The sequence shown here is derived from an EMBL/GenBank/DDBJ whole genome shotgun (WGS) entry which is preliminary data.</text>
</comment>
<evidence type="ECO:0000313" key="1">
    <source>
        <dbReference type="EMBL" id="RAL23544.1"/>
    </source>
</evidence>
<proteinExistence type="predicted"/>
<dbReference type="Proteomes" id="UP000249169">
    <property type="component" value="Unassembled WGS sequence"/>
</dbReference>
<dbReference type="EMBL" id="QHKO01000002">
    <property type="protein sequence ID" value="RAL23544.1"/>
    <property type="molecule type" value="Genomic_DNA"/>
</dbReference>
<name>A0A328C972_9DELT</name>
<protein>
    <submittedName>
        <fullName evidence="1">Uncharacterized protein</fullName>
    </submittedName>
</protein>
<accession>A0A328C972</accession>
<reference evidence="1 2" key="1">
    <citation type="submission" date="2018-05" db="EMBL/GenBank/DDBJ databases">
        <title>Lujinxingia marina gen. nov. sp. nov., a new facultative anaerobic member of the class Deltaproteobacteria, and proposal of Lujinxingaceae fam. nov.</title>
        <authorList>
            <person name="Li C.-M."/>
        </authorList>
    </citation>
    <scope>NUCLEOTIDE SEQUENCE [LARGE SCALE GENOMIC DNA]</scope>
    <source>
        <strain evidence="1 2">B210</strain>
    </source>
</reference>
<dbReference type="OrthoDB" id="5497395at2"/>
<sequence length="293" mass="32428">MEDNSSDKGLLTRISPPLAVRTLGRVGKRGVLKVGRRVQQAGQQLARRVAHELIQPEQIVALQSVLASVAQWGMERGFKLDPNAGLFFEFLDWLDQEQGRDQVMQRLMISPMFQDPAFLEALSQAAAALSPFMPTETRGVWGSAELEHFKQRGGDKLLDLLVTLVALHQDTPPPTEASAPRRQSFVEDSTIPERFKVLAQMALGDALEPPGEAAATKAIGTLRALRGRLAGPTEPQAPLTRFVPGVGDPHLHFLVYSTTFVMQSYLLRHLVESLPEMAARLRELHPHDTDPQR</sequence>
<organism evidence="1 2">
    <name type="scientific">Lujinxingia litoralis</name>
    <dbReference type="NCBI Taxonomy" id="2211119"/>
    <lineage>
        <taxon>Bacteria</taxon>
        <taxon>Deltaproteobacteria</taxon>
        <taxon>Bradymonadales</taxon>
        <taxon>Lujinxingiaceae</taxon>
        <taxon>Lujinxingia</taxon>
    </lineage>
</organism>
<dbReference type="RefSeq" id="WP_111728802.1">
    <property type="nucleotide sequence ID" value="NZ_QHKO01000002.1"/>
</dbReference>
<evidence type="ECO:0000313" key="2">
    <source>
        <dbReference type="Proteomes" id="UP000249169"/>
    </source>
</evidence>
<keyword evidence="2" id="KW-1185">Reference proteome</keyword>